<dbReference type="Proteomes" id="UP001254832">
    <property type="component" value="Unassembled WGS sequence"/>
</dbReference>
<dbReference type="RefSeq" id="WP_310144344.1">
    <property type="nucleotide sequence ID" value="NZ_JAVDTR010000016.1"/>
</dbReference>
<keyword evidence="1 2" id="KW-0238">DNA-binding</keyword>
<evidence type="ECO:0000313" key="5">
    <source>
        <dbReference type="Proteomes" id="UP001254832"/>
    </source>
</evidence>
<protein>
    <submittedName>
        <fullName evidence="4">AcrR family transcriptional regulator</fullName>
    </submittedName>
</protein>
<evidence type="ECO:0000256" key="2">
    <source>
        <dbReference type="PROSITE-ProRule" id="PRU00335"/>
    </source>
</evidence>
<dbReference type="InterPro" id="IPR001647">
    <property type="entry name" value="HTH_TetR"/>
</dbReference>
<name>A0AAP5H5M0_PAEAM</name>
<gene>
    <name evidence="4" type="ORF">J2W91_004768</name>
</gene>
<feature type="DNA-binding region" description="H-T-H motif" evidence="2">
    <location>
        <begin position="29"/>
        <end position="48"/>
    </location>
</feature>
<dbReference type="InterPro" id="IPR009057">
    <property type="entry name" value="Homeodomain-like_sf"/>
</dbReference>
<evidence type="ECO:0000313" key="4">
    <source>
        <dbReference type="EMBL" id="MDR6726257.1"/>
    </source>
</evidence>
<organism evidence="4 5">
    <name type="scientific">Paenibacillus amylolyticus</name>
    <dbReference type="NCBI Taxonomy" id="1451"/>
    <lineage>
        <taxon>Bacteria</taxon>
        <taxon>Bacillati</taxon>
        <taxon>Bacillota</taxon>
        <taxon>Bacilli</taxon>
        <taxon>Bacillales</taxon>
        <taxon>Paenibacillaceae</taxon>
        <taxon>Paenibacillus</taxon>
    </lineage>
</organism>
<dbReference type="SUPFAM" id="SSF46689">
    <property type="entry name" value="Homeodomain-like"/>
    <property type="match status" value="1"/>
</dbReference>
<accession>A0AAP5H5M0</accession>
<dbReference type="EMBL" id="JAVDTR010000016">
    <property type="protein sequence ID" value="MDR6726257.1"/>
    <property type="molecule type" value="Genomic_DNA"/>
</dbReference>
<dbReference type="AlphaFoldDB" id="A0AAP5H5M0"/>
<sequence length="191" mass="22173">MPPKVEITKDKVLEAAFELVREQGLDVLTARNIAHRLQCSTQPIYSACGNMDELKEELFDRAVDFAIDTMKTYKNEQNSPAMNLILGCLIFSHQEKHLFRALYLSDYRAVYLSNNKDRLNEEIYAAFLQIDDRLQEIEETRARSMYLKIMTYWLGIGTMINTNTSELDLDEATNMLEEMYKLLSVKEGLVR</sequence>
<dbReference type="PROSITE" id="PS50977">
    <property type="entry name" value="HTH_TETR_2"/>
    <property type="match status" value="1"/>
</dbReference>
<evidence type="ECO:0000259" key="3">
    <source>
        <dbReference type="PROSITE" id="PS50977"/>
    </source>
</evidence>
<reference evidence="4" key="1">
    <citation type="submission" date="2023-07" db="EMBL/GenBank/DDBJ databases">
        <title>Sorghum-associated microbial communities from plants grown in Nebraska, USA.</title>
        <authorList>
            <person name="Schachtman D."/>
        </authorList>
    </citation>
    <scope>NUCLEOTIDE SEQUENCE</scope>
    <source>
        <strain evidence="4">BE80</strain>
    </source>
</reference>
<dbReference type="GO" id="GO:0003677">
    <property type="term" value="F:DNA binding"/>
    <property type="evidence" value="ECO:0007669"/>
    <property type="project" value="UniProtKB-UniRule"/>
</dbReference>
<proteinExistence type="predicted"/>
<feature type="domain" description="HTH tetR-type" evidence="3">
    <location>
        <begin position="6"/>
        <end position="66"/>
    </location>
</feature>
<comment type="caution">
    <text evidence="4">The sequence shown here is derived from an EMBL/GenBank/DDBJ whole genome shotgun (WGS) entry which is preliminary data.</text>
</comment>
<evidence type="ECO:0000256" key="1">
    <source>
        <dbReference type="ARBA" id="ARBA00023125"/>
    </source>
</evidence>
<dbReference type="Gene3D" id="1.10.357.10">
    <property type="entry name" value="Tetracycline Repressor, domain 2"/>
    <property type="match status" value="1"/>
</dbReference>